<dbReference type="AlphaFoldDB" id="A0A1E5T3T7"/>
<feature type="chain" id="PRO_5009185903" evidence="2">
    <location>
        <begin position="25"/>
        <end position="140"/>
    </location>
</feature>
<reference evidence="3 4" key="1">
    <citation type="submission" date="2016-08" db="EMBL/GenBank/DDBJ databases">
        <title>Draft genome of Fabibacter sp. strain SK-8.</title>
        <authorList>
            <person name="Wong S.-K."/>
            <person name="Hamasaki K."/>
            <person name="Yoshizawa S."/>
        </authorList>
    </citation>
    <scope>NUCLEOTIDE SEQUENCE [LARGE SCALE GENOMIC DNA]</scope>
    <source>
        <strain evidence="3 4">SK-8</strain>
    </source>
</reference>
<evidence type="ECO:0000256" key="2">
    <source>
        <dbReference type="SAM" id="SignalP"/>
    </source>
</evidence>
<keyword evidence="4" id="KW-1185">Reference proteome</keyword>
<dbReference type="EMBL" id="MDGQ01000004">
    <property type="protein sequence ID" value="OEK05937.1"/>
    <property type="molecule type" value="Genomic_DNA"/>
</dbReference>
<protein>
    <submittedName>
        <fullName evidence="3">Uncharacterized protein</fullName>
    </submittedName>
</protein>
<evidence type="ECO:0000256" key="1">
    <source>
        <dbReference type="SAM" id="MobiDB-lite"/>
    </source>
</evidence>
<dbReference type="STRING" id="1563681.BFP71_07440"/>
<dbReference type="Proteomes" id="UP000095552">
    <property type="component" value="Unassembled WGS sequence"/>
</dbReference>
<dbReference type="OrthoDB" id="982868at2"/>
<dbReference type="RefSeq" id="WP_069834856.1">
    <property type="nucleotide sequence ID" value="NZ_MDGQ01000004.1"/>
</dbReference>
<dbReference type="PROSITE" id="PS51257">
    <property type="entry name" value="PROKAR_LIPOPROTEIN"/>
    <property type="match status" value="1"/>
</dbReference>
<evidence type="ECO:0000313" key="4">
    <source>
        <dbReference type="Proteomes" id="UP000095552"/>
    </source>
</evidence>
<comment type="caution">
    <text evidence="3">The sequence shown here is derived from an EMBL/GenBank/DDBJ whole genome shotgun (WGS) entry which is preliminary data.</text>
</comment>
<name>A0A1E5T3T7_9BACT</name>
<keyword evidence="2" id="KW-0732">Signal</keyword>
<evidence type="ECO:0000313" key="3">
    <source>
        <dbReference type="EMBL" id="OEK05937.1"/>
    </source>
</evidence>
<feature type="region of interest" description="Disordered" evidence="1">
    <location>
        <begin position="29"/>
        <end position="50"/>
    </location>
</feature>
<organism evidence="3 4">
    <name type="scientific">Roseivirga misakiensis</name>
    <dbReference type="NCBI Taxonomy" id="1563681"/>
    <lineage>
        <taxon>Bacteria</taxon>
        <taxon>Pseudomonadati</taxon>
        <taxon>Bacteroidota</taxon>
        <taxon>Cytophagia</taxon>
        <taxon>Cytophagales</taxon>
        <taxon>Roseivirgaceae</taxon>
        <taxon>Roseivirga</taxon>
    </lineage>
</organism>
<accession>A0A1E5T3T7</accession>
<feature type="signal peptide" evidence="2">
    <location>
        <begin position="1"/>
        <end position="24"/>
    </location>
</feature>
<proteinExistence type="predicted"/>
<sequence>MRNVNGIKSTLALLVMVLFVVGCAASNTASTGTTAKNSKKEKPYDPTGTWEYTVETPDGANGGKFIIAGNPGAYSASLETDQFGTLELQNLDVQGTAMTGDIEVMGNTASIECDFDGDTMSGAIYFGEDSFPLEGKRVSK</sequence>
<gene>
    <name evidence="3" type="ORF">BFP71_07440</name>
</gene>